<comment type="caution">
    <text evidence="1">The sequence shown here is derived from an EMBL/GenBank/DDBJ whole genome shotgun (WGS) entry which is preliminary data.</text>
</comment>
<evidence type="ECO:0000313" key="1">
    <source>
        <dbReference type="EMBL" id="KXT05997.1"/>
    </source>
</evidence>
<sequence>MAAQLHRLTVIAKCMHSISTLYQQQQQLHIFFIIANRRRFLLSLKTLDPTSTAIRVKARYFRRRAR</sequence>
<dbReference type="Proteomes" id="UP000070133">
    <property type="component" value="Unassembled WGS sequence"/>
</dbReference>
<accession>A0A139HUA0</accession>
<organism evidence="1 2">
    <name type="scientific">Pseudocercospora eumusae</name>
    <dbReference type="NCBI Taxonomy" id="321146"/>
    <lineage>
        <taxon>Eukaryota</taxon>
        <taxon>Fungi</taxon>
        <taxon>Dikarya</taxon>
        <taxon>Ascomycota</taxon>
        <taxon>Pezizomycotina</taxon>
        <taxon>Dothideomycetes</taxon>
        <taxon>Dothideomycetidae</taxon>
        <taxon>Mycosphaerellales</taxon>
        <taxon>Mycosphaerellaceae</taxon>
        <taxon>Pseudocercospora</taxon>
    </lineage>
</organism>
<dbReference type="AlphaFoldDB" id="A0A139HUA0"/>
<reference evidence="1 2" key="1">
    <citation type="submission" date="2015-07" db="EMBL/GenBank/DDBJ databases">
        <title>Comparative genomics of the Sigatoka disease complex on banana suggests a link between parallel evolutionary changes in Pseudocercospora fijiensis and Pseudocercospora eumusae and increased virulence on the banana host.</title>
        <authorList>
            <person name="Chang T.-C."/>
            <person name="Salvucci A."/>
            <person name="Crous P.W."/>
            <person name="Stergiopoulos I."/>
        </authorList>
    </citation>
    <scope>NUCLEOTIDE SEQUENCE [LARGE SCALE GENOMIC DNA]</scope>
    <source>
        <strain evidence="1 2">CBS 114824</strain>
    </source>
</reference>
<protein>
    <submittedName>
        <fullName evidence="1">Uncharacterized protein</fullName>
    </submittedName>
</protein>
<name>A0A139HUA0_9PEZI</name>
<dbReference type="EMBL" id="LFZN01000009">
    <property type="protein sequence ID" value="KXT05997.1"/>
    <property type="molecule type" value="Genomic_DNA"/>
</dbReference>
<proteinExistence type="predicted"/>
<evidence type="ECO:0000313" key="2">
    <source>
        <dbReference type="Proteomes" id="UP000070133"/>
    </source>
</evidence>
<gene>
    <name evidence="1" type="ORF">AC578_363</name>
</gene>
<keyword evidence="2" id="KW-1185">Reference proteome</keyword>